<protein>
    <submittedName>
        <fullName evidence="1">Uncharacterized protein</fullName>
    </submittedName>
</protein>
<sequence>MLRFLRGFQRKLKAFGPFVHRICYESLPVLVYVRRLNCTGRCPSPYSNSPCSVTIGLRLPEPCAPDISMKYFPQPKSHDTNVRAVSSSKIMKVVISE</sequence>
<dbReference type="HOGENOM" id="CLU_2347353_0_0_1"/>
<organism evidence="1 2">
    <name type="scientific">Paxillus rubicundulus Ve08.2h10</name>
    <dbReference type="NCBI Taxonomy" id="930991"/>
    <lineage>
        <taxon>Eukaryota</taxon>
        <taxon>Fungi</taxon>
        <taxon>Dikarya</taxon>
        <taxon>Basidiomycota</taxon>
        <taxon>Agaricomycotina</taxon>
        <taxon>Agaricomycetes</taxon>
        <taxon>Agaricomycetidae</taxon>
        <taxon>Boletales</taxon>
        <taxon>Paxilineae</taxon>
        <taxon>Paxillaceae</taxon>
        <taxon>Paxillus</taxon>
    </lineage>
</organism>
<reference evidence="2" key="2">
    <citation type="submission" date="2015-01" db="EMBL/GenBank/DDBJ databases">
        <title>Evolutionary Origins and Diversification of the Mycorrhizal Mutualists.</title>
        <authorList>
            <consortium name="DOE Joint Genome Institute"/>
            <consortium name="Mycorrhizal Genomics Consortium"/>
            <person name="Kohler A."/>
            <person name="Kuo A."/>
            <person name="Nagy L.G."/>
            <person name="Floudas D."/>
            <person name="Copeland A."/>
            <person name="Barry K.W."/>
            <person name="Cichocki N."/>
            <person name="Veneault-Fourrey C."/>
            <person name="LaButti K."/>
            <person name="Lindquist E.A."/>
            <person name="Lipzen A."/>
            <person name="Lundell T."/>
            <person name="Morin E."/>
            <person name="Murat C."/>
            <person name="Riley R."/>
            <person name="Ohm R."/>
            <person name="Sun H."/>
            <person name="Tunlid A."/>
            <person name="Henrissat B."/>
            <person name="Grigoriev I.V."/>
            <person name="Hibbett D.S."/>
            <person name="Martin F."/>
        </authorList>
    </citation>
    <scope>NUCLEOTIDE SEQUENCE [LARGE SCALE GENOMIC DNA]</scope>
    <source>
        <strain evidence="2">Ve08.2h10</strain>
    </source>
</reference>
<dbReference type="AlphaFoldDB" id="A0A0D0DWI5"/>
<accession>A0A0D0DWI5</accession>
<dbReference type="EMBL" id="KN825120">
    <property type="protein sequence ID" value="KIK94261.1"/>
    <property type="molecule type" value="Genomic_DNA"/>
</dbReference>
<reference evidence="1 2" key="1">
    <citation type="submission" date="2014-04" db="EMBL/GenBank/DDBJ databases">
        <authorList>
            <consortium name="DOE Joint Genome Institute"/>
            <person name="Kuo A."/>
            <person name="Kohler A."/>
            <person name="Jargeat P."/>
            <person name="Nagy L.G."/>
            <person name="Floudas D."/>
            <person name="Copeland A."/>
            <person name="Barry K.W."/>
            <person name="Cichocki N."/>
            <person name="Veneault-Fourrey C."/>
            <person name="LaButti K."/>
            <person name="Lindquist E.A."/>
            <person name="Lipzen A."/>
            <person name="Lundell T."/>
            <person name="Morin E."/>
            <person name="Murat C."/>
            <person name="Sun H."/>
            <person name="Tunlid A."/>
            <person name="Henrissat B."/>
            <person name="Grigoriev I.V."/>
            <person name="Hibbett D.S."/>
            <person name="Martin F."/>
            <person name="Nordberg H.P."/>
            <person name="Cantor M.N."/>
            <person name="Hua S.X."/>
        </authorList>
    </citation>
    <scope>NUCLEOTIDE SEQUENCE [LARGE SCALE GENOMIC DNA]</scope>
    <source>
        <strain evidence="1 2">Ve08.2h10</strain>
    </source>
</reference>
<keyword evidence="2" id="KW-1185">Reference proteome</keyword>
<proteinExistence type="predicted"/>
<dbReference type="InParanoid" id="A0A0D0DWI5"/>
<dbReference type="Proteomes" id="UP000054538">
    <property type="component" value="Unassembled WGS sequence"/>
</dbReference>
<evidence type="ECO:0000313" key="1">
    <source>
        <dbReference type="EMBL" id="KIK94261.1"/>
    </source>
</evidence>
<evidence type="ECO:0000313" key="2">
    <source>
        <dbReference type="Proteomes" id="UP000054538"/>
    </source>
</evidence>
<gene>
    <name evidence="1" type="ORF">PAXRUDRAFT_460328</name>
</gene>
<name>A0A0D0DWI5_9AGAM</name>